<reference evidence="2" key="1">
    <citation type="journal article" date="2019" name="Int. J. Syst. Evol. Microbiol.">
        <title>The Global Catalogue of Microorganisms (GCM) 10K type strain sequencing project: providing services to taxonomists for standard genome sequencing and annotation.</title>
        <authorList>
            <consortium name="The Broad Institute Genomics Platform"/>
            <consortium name="The Broad Institute Genome Sequencing Center for Infectious Disease"/>
            <person name="Wu L."/>
            <person name="Ma J."/>
        </authorList>
    </citation>
    <scope>NUCLEOTIDE SEQUENCE [LARGE SCALE GENOMIC DNA]</scope>
    <source>
        <strain evidence="2">NBRC 104970</strain>
    </source>
</reference>
<dbReference type="Proteomes" id="UP001156836">
    <property type="component" value="Unassembled WGS sequence"/>
</dbReference>
<dbReference type="EMBL" id="BSOZ01000045">
    <property type="protein sequence ID" value="GLS05414.1"/>
    <property type="molecule type" value="Genomic_DNA"/>
</dbReference>
<organism evidence="1 2">
    <name type="scientific">Chitiniphilus shinanonensis</name>
    <dbReference type="NCBI Taxonomy" id="553088"/>
    <lineage>
        <taxon>Bacteria</taxon>
        <taxon>Pseudomonadati</taxon>
        <taxon>Pseudomonadota</taxon>
        <taxon>Betaproteobacteria</taxon>
        <taxon>Neisseriales</taxon>
        <taxon>Chitinibacteraceae</taxon>
        <taxon>Chitiniphilus</taxon>
    </lineage>
</organism>
<evidence type="ECO:0000313" key="2">
    <source>
        <dbReference type="Proteomes" id="UP001156836"/>
    </source>
</evidence>
<evidence type="ECO:0000313" key="1">
    <source>
        <dbReference type="EMBL" id="GLS05414.1"/>
    </source>
</evidence>
<protein>
    <submittedName>
        <fullName evidence="1">Uncharacterized protein</fullName>
    </submittedName>
</protein>
<accession>A0ABQ6BUS7</accession>
<gene>
    <name evidence="1" type="ORF">GCM10007860_25660</name>
</gene>
<comment type="caution">
    <text evidence="1">The sequence shown here is derived from an EMBL/GenBank/DDBJ whole genome shotgun (WGS) entry which is preliminary data.</text>
</comment>
<sequence length="206" mass="20413">MVYSPSLTQLGGSASGAVPDEAGVIRTFGTTQFSADTQVVDLMGDASYVVAGFTNGQVTTSTNPGGIAISDTSYWYTAAFNRFAAMPADAAPTCAGRFTVPTSGSVKGTIQGTASLAVVSGTATATIQLDMTPAGGAAATTIGQTATFDASSLSSVKVSGGFLSSGSGMATALGEGVNGGFVLVSPWKIVLANNTLYSGIAVFTCN</sequence>
<keyword evidence="2" id="KW-1185">Reference proteome</keyword>
<name>A0ABQ6BUS7_9NEIS</name>
<proteinExistence type="predicted"/>